<dbReference type="InterPro" id="IPR051310">
    <property type="entry name" value="MCP_chemotaxis"/>
</dbReference>
<dbReference type="GO" id="GO:0005886">
    <property type="term" value="C:plasma membrane"/>
    <property type="evidence" value="ECO:0007669"/>
    <property type="project" value="TreeGrafter"/>
</dbReference>
<dbReference type="SUPFAM" id="SSF58104">
    <property type="entry name" value="Methyl-accepting chemotaxis protein (MCP) signaling domain"/>
    <property type="match status" value="1"/>
</dbReference>
<keyword evidence="9" id="KW-1185">Reference proteome</keyword>
<name>C1A5H7_GEMAT</name>
<dbReference type="GO" id="GO:0007165">
    <property type="term" value="P:signal transduction"/>
    <property type="evidence" value="ECO:0007669"/>
    <property type="project" value="UniProtKB-KW"/>
</dbReference>
<evidence type="ECO:0000313" key="9">
    <source>
        <dbReference type="Proteomes" id="UP000002209"/>
    </source>
</evidence>
<feature type="domain" description="Methyl-accepting transducer" evidence="6">
    <location>
        <begin position="413"/>
        <end position="642"/>
    </location>
</feature>
<dbReference type="Gene3D" id="1.20.120.1530">
    <property type="match status" value="1"/>
</dbReference>
<evidence type="ECO:0000256" key="2">
    <source>
        <dbReference type="ARBA" id="ARBA00029447"/>
    </source>
</evidence>
<dbReference type="eggNOG" id="COG2770">
    <property type="taxonomic scope" value="Bacteria"/>
</dbReference>
<keyword evidence="5" id="KW-0812">Transmembrane</keyword>
<accession>C1A5H7</accession>
<evidence type="ECO:0000256" key="3">
    <source>
        <dbReference type="PROSITE-ProRule" id="PRU00284"/>
    </source>
</evidence>
<dbReference type="SUPFAM" id="SSF158472">
    <property type="entry name" value="HAMP domain-like"/>
    <property type="match status" value="1"/>
</dbReference>
<feature type="compositionally biased region" description="Low complexity" evidence="4">
    <location>
        <begin position="670"/>
        <end position="702"/>
    </location>
</feature>
<dbReference type="InterPro" id="IPR004089">
    <property type="entry name" value="MCPsignal_dom"/>
</dbReference>
<evidence type="ECO:0000256" key="4">
    <source>
        <dbReference type="SAM" id="MobiDB-lite"/>
    </source>
</evidence>
<evidence type="ECO:0000259" key="7">
    <source>
        <dbReference type="PROSITE" id="PS50885"/>
    </source>
</evidence>
<dbReference type="GO" id="GO:0006935">
    <property type="term" value="P:chemotaxis"/>
    <property type="evidence" value="ECO:0007669"/>
    <property type="project" value="UniProtKB-KW"/>
</dbReference>
<evidence type="ECO:0000259" key="6">
    <source>
        <dbReference type="PROSITE" id="PS50111"/>
    </source>
</evidence>
<keyword evidence="5" id="KW-1133">Transmembrane helix</keyword>
<dbReference type="PANTHER" id="PTHR43531">
    <property type="entry name" value="PROTEIN ICFG"/>
    <property type="match status" value="1"/>
</dbReference>
<dbReference type="PROSITE" id="PS50885">
    <property type="entry name" value="HAMP"/>
    <property type="match status" value="3"/>
</dbReference>
<comment type="similarity">
    <text evidence="2">Belongs to the methyl-accepting chemotaxis (MCP) protein family.</text>
</comment>
<dbReference type="Gene3D" id="6.10.340.10">
    <property type="match status" value="1"/>
</dbReference>
<keyword evidence="5" id="KW-0472">Membrane</keyword>
<dbReference type="CDD" id="cd06225">
    <property type="entry name" value="HAMP"/>
    <property type="match status" value="2"/>
</dbReference>
<evidence type="ECO:0000313" key="8">
    <source>
        <dbReference type="EMBL" id="BAH37487.1"/>
    </source>
</evidence>
<dbReference type="Proteomes" id="UP000002209">
    <property type="component" value="Chromosome"/>
</dbReference>
<dbReference type="EMBL" id="AP009153">
    <property type="protein sequence ID" value="BAH37487.1"/>
    <property type="molecule type" value="Genomic_DNA"/>
</dbReference>
<dbReference type="HOGENOM" id="CLU_000445_107_16_0"/>
<dbReference type="STRING" id="379066.GAU_0445"/>
<dbReference type="Pfam" id="PF18947">
    <property type="entry name" value="HAMP_2"/>
    <property type="match status" value="1"/>
</dbReference>
<feature type="domain" description="HAMP" evidence="7">
    <location>
        <begin position="356"/>
        <end position="408"/>
    </location>
</feature>
<sequence>MCRIGRRRPFLPCCPLKRISESMFRTLTLRAKILALPVVAALGFLITLASTIVLGRRAQHELTTIRQDLSPALEQSRQQLNLVELYQRIVRDAVAASDTAAISAADSIVRKFATINDSLARNATTDSAAVVQTHAAFKEYAAASKSSSMGMITGAMEDMMGARTVAKTKYAELTKQLNAELEDRNEQINASFNTAVGLQSTSFYSTSAILVVALAALIVLAWGTLTSVIGAMRSMSKTGRSIAQGNLDVEVKIQSKDEIGELAEAFRDMLSYIGGVAHAADRLASGDLSAKVEVRSEHDVLSRSINGAADTLQGVVSEVNVVIDAAKHGDLSKRGNPDRFQGAYAQLVAGTNATVDAVIEPIVEAKDVLTRVAAKDLSARVKGNYVGEHAAIKESLNLALENISEVFASLSQAISQVNGAAREIGDGSQELASGAADQAGAIDQVSNRIAVVDERTKANAADANEARTAMVKVTETTEQGVERMTALAQAVAEIKRSADSTAKIVKTIDEIAFQTNLLALNAAVEAARAGDAGKGFAVVADEVRSLAIRASEASRNTATLIEESVQKAETGVQLNESVTRRLEEIRTGVQRAATIMNNIAEGAVEQEKELAEVTSAMSQISGLTQRTAANAEESASAAAELSAQSAEMQDMASQFELGQTRVASAPVSYATPSPAAPRRAASPPPSTASRSTSKTRSAAPAKPKAKSVRATVSANAANDDVFPVNGAELIPFDDDSSDDILGSF</sequence>
<dbReference type="Pfam" id="PF00015">
    <property type="entry name" value="MCPsignal"/>
    <property type="match status" value="1"/>
</dbReference>
<dbReference type="InterPro" id="IPR003660">
    <property type="entry name" value="HAMP_dom"/>
</dbReference>
<dbReference type="PANTHER" id="PTHR43531:SF11">
    <property type="entry name" value="METHYL-ACCEPTING CHEMOTAXIS PROTEIN 3"/>
    <property type="match status" value="1"/>
</dbReference>
<organism evidence="8 9">
    <name type="scientific">Gemmatimonas aurantiaca (strain DSM 14586 / JCM 11422 / NBRC 100505 / T-27)</name>
    <dbReference type="NCBI Taxonomy" id="379066"/>
    <lineage>
        <taxon>Bacteria</taxon>
        <taxon>Pseudomonadati</taxon>
        <taxon>Gemmatimonadota</taxon>
        <taxon>Gemmatimonadia</taxon>
        <taxon>Gemmatimonadales</taxon>
        <taxon>Gemmatimonadaceae</taxon>
        <taxon>Gemmatimonas</taxon>
    </lineage>
</organism>
<dbReference type="AlphaFoldDB" id="C1A5H7"/>
<feature type="transmembrane region" description="Helical" evidence="5">
    <location>
        <begin position="33"/>
        <end position="54"/>
    </location>
</feature>
<keyword evidence="1" id="KW-0145">Chemotaxis</keyword>
<dbReference type="GO" id="GO:0004888">
    <property type="term" value="F:transmembrane signaling receptor activity"/>
    <property type="evidence" value="ECO:0007669"/>
    <property type="project" value="TreeGrafter"/>
</dbReference>
<dbReference type="PROSITE" id="PS50111">
    <property type="entry name" value="CHEMOTAXIS_TRANSDUC_2"/>
    <property type="match status" value="1"/>
</dbReference>
<evidence type="ECO:0000256" key="1">
    <source>
        <dbReference type="ARBA" id="ARBA00022500"/>
    </source>
</evidence>
<keyword evidence="3" id="KW-0807">Transducer</keyword>
<feature type="region of interest" description="Disordered" evidence="4">
    <location>
        <begin position="666"/>
        <end position="718"/>
    </location>
</feature>
<gene>
    <name evidence="8" type="ordered locus">GAU_0445</name>
</gene>
<dbReference type="SMART" id="SM00283">
    <property type="entry name" value="MA"/>
    <property type="match status" value="1"/>
</dbReference>
<feature type="transmembrane region" description="Helical" evidence="5">
    <location>
        <begin position="208"/>
        <end position="232"/>
    </location>
</feature>
<dbReference type="KEGG" id="gau:GAU_0445"/>
<feature type="domain" description="HAMP" evidence="7">
    <location>
        <begin position="279"/>
        <end position="317"/>
    </location>
</feature>
<dbReference type="eggNOG" id="COG0840">
    <property type="taxonomic scope" value="Bacteria"/>
</dbReference>
<reference evidence="9" key="1">
    <citation type="submission" date="2006-03" db="EMBL/GenBank/DDBJ databases">
        <title>Complete genome sequence of Gemmatimonas aurantiaca T-27 that represents a novel phylum Gemmatimonadetes.</title>
        <authorList>
            <person name="Takasaki K."/>
            <person name="Ichikawa N."/>
            <person name="Miura H."/>
            <person name="Matsushita S."/>
            <person name="Watanabe Y."/>
            <person name="Oguchi A."/>
            <person name="Ankai A."/>
            <person name="Yashiro I."/>
            <person name="Takahashi M."/>
            <person name="Terui Y."/>
            <person name="Fukui S."/>
            <person name="Yokoyama H."/>
            <person name="Tanikawa S."/>
            <person name="Hanada S."/>
            <person name="Kamagata Y."/>
            <person name="Fujita N."/>
        </authorList>
    </citation>
    <scope>NUCLEOTIDE SEQUENCE [LARGE SCALE GENOMIC DNA]</scope>
    <source>
        <strain evidence="9">T-27 / DSM 14586 / JCM 11422 / NBRC 100505</strain>
    </source>
</reference>
<feature type="domain" description="HAMP" evidence="7">
    <location>
        <begin position="226"/>
        <end position="278"/>
    </location>
</feature>
<dbReference type="SMART" id="SM00304">
    <property type="entry name" value="HAMP"/>
    <property type="match status" value="2"/>
</dbReference>
<protein>
    <submittedName>
        <fullName evidence="8">Methyl-accepting chemotaxis protein</fullName>
    </submittedName>
</protein>
<dbReference type="Pfam" id="PF00672">
    <property type="entry name" value="HAMP"/>
    <property type="match status" value="1"/>
</dbReference>
<dbReference type="Gene3D" id="1.10.287.950">
    <property type="entry name" value="Methyl-accepting chemotaxis protein"/>
    <property type="match status" value="1"/>
</dbReference>
<evidence type="ECO:0000256" key="5">
    <source>
        <dbReference type="SAM" id="Phobius"/>
    </source>
</evidence>
<proteinExistence type="inferred from homology"/>